<comment type="similarity">
    <text evidence="2">Belongs to the ABC transporter superfamily. ABCC family. Conjugate transporter (TC 3.A.1.208) subfamily.</text>
</comment>
<dbReference type="GO" id="GO:0005524">
    <property type="term" value="F:ATP binding"/>
    <property type="evidence" value="ECO:0007669"/>
    <property type="project" value="UniProtKB-KW"/>
</dbReference>
<keyword evidence="13" id="KW-1185">Reference proteome</keyword>
<name>A0AAV5QY14_PICKL</name>
<dbReference type="InterPro" id="IPR036640">
    <property type="entry name" value="ABC1_TM_sf"/>
</dbReference>
<feature type="domain" description="ABC transporter" evidence="10">
    <location>
        <begin position="486"/>
        <end position="706"/>
    </location>
</feature>
<dbReference type="InterPro" id="IPR003439">
    <property type="entry name" value="ABC_transporter-like_ATP-bd"/>
</dbReference>
<dbReference type="InterPro" id="IPR017871">
    <property type="entry name" value="ABC_transporter-like_CS"/>
</dbReference>
<dbReference type="PROSITE" id="PS50929">
    <property type="entry name" value="ABC_TM1F"/>
    <property type="match status" value="2"/>
</dbReference>
<evidence type="ECO:0000256" key="1">
    <source>
        <dbReference type="ARBA" id="ARBA00004141"/>
    </source>
</evidence>
<feature type="transmembrane region" description="Helical" evidence="9">
    <location>
        <begin position="383"/>
        <end position="401"/>
    </location>
</feature>
<sequence length="1350" mass="152365">MELENQTPDELKYQKRLFSIFFPKKVQPIPSDEERKQYPEFKSNPISQMMFYWLNPVIKSGFNRTAHHNDCFTLKDTSESMDYYYDCFKNKLNELTSQKDNLNETNVVTWIMILIALYHTFMFDINMNMLLKAVSDISNSVSPLLLKKLTDFVENSDIVKQKIGSGVGYAIGCALLVFINGVSINYSFYRGTNCGAKARSVLIKLVLEKSFTIDAEGKHKFPNGKINSIMSTDLNRIDRVFTLASFTLLFPIPLGITIALLIVNIGVSALAGIGCYVLMFFLIGYAFTSLASLRVLASKCTDQRVKLTTEFLSNFRMVKFYNWESYYENSIIDARTREMKYTMQMQTIKNILMAFSMSLPNLAAMVAFLTVSKVSPDKSSGSIFASLSLFQSLSIVFFVLPQSISAIASGKVGLKRVAEFMSCNDVNENFFKIDNLNDSQYAVNVNNCDFEWEIFNNENDNENDNIMDKKNENDIEKIETKISSEISTDTTETSLNRNFDSLKDINFKVKKGEFIIIAGGVGSGKTSLLLALSGFMKRTKGSVSINGSNILCGAPWIKNDSIRNNILFGKEYDEQKYTEIIKACSLDNDFKQIIAGDNCEVGEHGITLSGGQKARVNLARAIYADTDVILLDDVLSAVDSKVGKHIVNECICGILKSKTVILATHQIGLIEKADRLVFMNGDGTCEVGKIDELNESFPQIKEFFNTVAKNPTDNEDKELNEKKIKKNIDNNKVAANNQTVNNDNVVKIIGDEERAVNSLGFDVYKAYYEYGVGILKLVFIPLFLSLIIATTFSNIFSNTWLSFWLTDKFKGKSYGFYVGIYIMFNFLYVIFTCIEFAVIGYFTVTASRKLNIGAMKRVLTAPVVFMDISPLGRVLNRFTKDTDVLDNEIADQFLLVVYPIGMVVGTLILCIIYLPWFAIAIPGLVFLYVFLTAYYQATNRELKRIDAVTRSFVYTHFNETIEGMLTIKAFGRENYFFNKLNDLIDNNNDVYFLTWAIQRWLGQQFGVVTFGFLILISFLCCFRVFNISAASTGLLLTYAMNVPPMLSLCVRCLAQIETEFNAVERLNFYSSKLIQESPFEIPEAEPEPNWPTSGKIEFDDVSLKYRPELPYALNNLNLKINSAEKVGFCGRTGAGKSTFMTCLYRLTEFEGLIKIDGIDISKIGLNRLRKSLSIIPQDPVLFNGTIKTNIDPTGEYDDDTLWNALKIAGLIENVSTVRDELVVKGKSHKFHLDNEVDDNGSNYSLGEKQLIALCRALVKRTKILILDEATSSVDYKTDERIQNIISNHFKECTVLSIAHRLNTILDFDKIAVMDAGRVVQFDEPKVLFEDESGIFRELCNQANIDISSFK</sequence>
<evidence type="ECO:0000256" key="5">
    <source>
        <dbReference type="ARBA" id="ARBA00022741"/>
    </source>
</evidence>
<evidence type="ECO:0000256" key="7">
    <source>
        <dbReference type="ARBA" id="ARBA00022989"/>
    </source>
</evidence>
<evidence type="ECO:0000256" key="8">
    <source>
        <dbReference type="ARBA" id="ARBA00023136"/>
    </source>
</evidence>
<feature type="domain" description="ABC transmembrane type-1" evidence="11">
    <location>
        <begin position="129"/>
        <end position="409"/>
    </location>
</feature>
<dbReference type="FunFam" id="3.40.50.300:FF:000565">
    <property type="entry name" value="ABC bile acid transporter"/>
    <property type="match status" value="1"/>
</dbReference>
<dbReference type="Pfam" id="PF00664">
    <property type="entry name" value="ABC_membrane"/>
    <property type="match status" value="2"/>
</dbReference>
<evidence type="ECO:0000259" key="11">
    <source>
        <dbReference type="PROSITE" id="PS50929"/>
    </source>
</evidence>
<proteinExistence type="inferred from homology"/>
<accession>A0AAV5QY14</accession>
<evidence type="ECO:0000256" key="9">
    <source>
        <dbReference type="SAM" id="Phobius"/>
    </source>
</evidence>
<dbReference type="Gene3D" id="1.20.1560.10">
    <property type="entry name" value="ABC transporter type 1, transmembrane domain"/>
    <property type="match status" value="2"/>
</dbReference>
<keyword evidence="3" id="KW-0813">Transport</keyword>
<dbReference type="Gene3D" id="3.40.50.300">
    <property type="entry name" value="P-loop containing nucleotide triphosphate hydrolases"/>
    <property type="match status" value="2"/>
</dbReference>
<organism evidence="12 13">
    <name type="scientific">Pichia kluyveri</name>
    <name type="common">Yeast</name>
    <dbReference type="NCBI Taxonomy" id="36015"/>
    <lineage>
        <taxon>Eukaryota</taxon>
        <taxon>Fungi</taxon>
        <taxon>Dikarya</taxon>
        <taxon>Ascomycota</taxon>
        <taxon>Saccharomycotina</taxon>
        <taxon>Pichiomycetes</taxon>
        <taxon>Pichiales</taxon>
        <taxon>Pichiaceae</taxon>
        <taxon>Pichia</taxon>
    </lineage>
</organism>
<feature type="transmembrane region" description="Helical" evidence="9">
    <location>
        <begin position="107"/>
        <end position="125"/>
    </location>
</feature>
<feature type="domain" description="ABC transmembrane type-1" evidence="11">
    <location>
        <begin position="782"/>
        <end position="1058"/>
    </location>
</feature>
<dbReference type="Pfam" id="PF00005">
    <property type="entry name" value="ABC_tran"/>
    <property type="match status" value="2"/>
</dbReference>
<gene>
    <name evidence="12" type="ORF">DAPK24_002670</name>
</gene>
<feature type="transmembrane region" description="Helical" evidence="9">
    <location>
        <begin position="269"/>
        <end position="296"/>
    </location>
</feature>
<dbReference type="CDD" id="cd03250">
    <property type="entry name" value="ABCC_MRP_domain1"/>
    <property type="match status" value="1"/>
</dbReference>
<dbReference type="FunFam" id="1.20.1560.10:FF:000010">
    <property type="entry name" value="Multidrug resistance-associated ABC transporter"/>
    <property type="match status" value="1"/>
</dbReference>
<feature type="transmembrane region" description="Helical" evidence="9">
    <location>
        <begin position="774"/>
        <end position="796"/>
    </location>
</feature>
<feature type="transmembrane region" description="Helical" evidence="9">
    <location>
        <begin position="240"/>
        <end position="263"/>
    </location>
</feature>
<dbReference type="SUPFAM" id="SSF90123">
    <property type="entry name" value="ABC transporter transmembrane region"/>
    <property type="match status" value="2"/>
</dbReference>
<protein>
    <recommendedName>
        <fullName evidence="14">Oligomycin resistance ATP-dependent permease YOR1</fullName>
    </recommendedName>
</protein>
<feature type="domain" description="ABC transporter" evidence="10">
    <location>
        <begin position="1096"/>
        <end position="1340"/>
    </location>
</feature>
<keyword evidence="4 9" id="KW-0812">Transmembrane</keyword>
<feature type="transmembrane region" description="Helical" evidence="9">
    <location>
        <begin position="920"/>
        <end position="937"/>
    </location>
</feature>
<dbReference type="GO" id="GO:0016887">
    <property type="term" value="F:ATP hydrolysis activity"/>
    <property type="evidence" value="ECO:0007669"/>
    <property type="project" value="InterPro"/>
</dbReference>
<dbReference type="PROSITE" id="PS00211">
    <property type="entry name" value="ABC_TRANSPORTER_1"/>
    <property type="match status" value="2"/>
</dbReference>
<dbReference type="InterPro" id="IPR027417">
    <property type="entry name" value="P-loop_NTPase"/>
</dbReference>
<dbReference type="InterPro" id="IPR011527">
    <property type="entry name" value="ABC1_TM_dom"/>
</dbReference>
<dbReference type="EMBL" id="BTGB01000001">
    <property type="protein sequence ID" value="GMM43692.1"/>
    <property type="molecule type" value="Genomic_DNA"/>
</dbReference>
<dbReference type="CDD" id="cd03244">
    <property type="entry name" value="ABCC_MRP_domain2"/>
    <property type="match status" value="1"/>
</dbReference>
<evidence type="ECO:0000313" key="12">
    <source>
        <dbReference type="EMBL" id="GMM43692.1"/>
    </source>
</evidence>
<dbReference type="PANTHER" id="PTHR24223">
    <property type="entry name" value="ATP-BINDING CASSETTE SUB-FAMILY C"/>
    <property type="match status" value="1"/>
</dbReference>
<comment type="subcellular location">
    <subcellularLocation>
        <location evidence="1">Membrane</location>
        <topology evidence="1">Multi-pass membrane protein</topology>
    </subcellularLocation>
</comment>
<keyword evidence="7 9" id="KW-1133">Transmembrane helix</keyword>
<dbReference type="PROSITE" id="PS50893">
    <property type="entry name" value="ABC_TRANSPORTER_2"/>
    <property type="match status" value="2"/>
</dbReference>
<comment type="caution">
    <text evidence="12">The sequence shown here is derived from an EMBL/GenBank/DDBJ whole genome shotgun (WGS) entry which is preliminary data.</text>
</comment>
<feature type="transmembrane region" description="Helical" evidence="9">
    <location>
        <begin position="1005"/>
        <end position="1025"/>
    </location>
</feature>
<dbReference type="SMART" id="SM00382">
    <property type="entry name" value="AAA"/>
    <property type="match status" value="2"/>
</dbReference>
<evidence type="ECO:0000256" key="4">
    <source>
        <dbReference type="ARBA" id="ARBA00022692"/>
    </source>
</evidence>
<dbReference type="FunFam" id="3.40.50.300:FF:001750">
    <property type="entry name" value="ATP-binding cassette transporter"/>
    <property type="match status" value="1"/>
</dbReference>
<feature type="transmembrane region" description="Helical" evidence="9">
    <location>
        <begin position="351"/>
        <end position="371"/>
    </location>
</feature>
<dbReference type="Proteomes" id="UP001378960">
    <property type="component" value="Unassembled WGS sequence"/>
</dbReference>
<dbReference type="PANTHER" id="PTHR24223:SF456">
    <property type="entry name" value="MULTIDRUG RESISTANCE-ASSOCIATED PROTEIN LETHAL(2)03659"/>
    <property type="match status" value="1"/>
</dbReference>
<feature type="transmembrane region" description="Helical" evidence="9">
    <location>
        <begin position="816"/>
        <end position="842"/>
    </location>
</feature>
<feature type="transmembrane region" description="Helical" evidence="9">
    <location>
        <begin position="893"/>
        <end position="914"/>
    </location>
</feature>
<keyword evidence="8 9" id="KW-0472">Membrane</keyword>
<evidence type="ECO:0000256" key="3">
    <source>
        <dbReference type="ARBA" id="ARBA00022448"/>
    </source>
</evidence>
<evidence type="ECO:0000256" key="6">
    <source>
        <dbReference type="ARBA" id="ARBA00022840"/>
    </source>
</evidence>
<keyword evidence="6" id="KW-0067">ATP-binding</keyword>
<evidence type="ECO:0008006" key="14">
    <source>
        <dbReference type="Google" id="ProtNLM"/>
    </source>
</evidence>
<dbReference type="GO" id="GO:0005886">
    <property type="term" value="C:plasma membrane"/>
    <property type="evidence" value="ECO:0007669"/>
    <property type="project" value="TreeGrafter"/>
</dbReference>
<reference evidence="12 13" key="1">
    <citation type="journal article" date="2023" name="Elife">
        <title>Identification of key yeast species and microbe-microbe interactions impacting larval growth of Drosophila in the wild.</title>
        <authorList>
            <person name="Mure A."/>
            <person name="Sugiura Y."/>
            <person name="Maeda R."/>
            <person name="Honda K."/>
            <person name="Sakurai N."/>
            <person name="Takahashi Y."/>
            <person name="Watada M."/>
            <person name="Katoh T."/>
            <person name="Gotoh A."/>
            <person name="Gotoh Y."/>
            <person name="Taniguchi I."/>
            <person name="Nakamura K."/>
            <person name="Hayashi T."/>
            <person name="Katayama T."/>
            <person name="Uemura T."/>
            <person name="Hattori Y."/>
        </authorList>
    </citation>
    <scope>NUCLEOTIDE SEQUENCE [LARGE SCALE GENOMIC DNA]</scope>
    <source>
        <strain evidence="12 13">PK-24</strain>
    </source>
</reference>
<keyword evidence="5" id="KW-0547">Nucleotide-binding</keyword>
<evidence type="ECO:0000256" key="2">
    <source>
        <dbReference type="ARBA" id="ARBA00009726"/>
    </source>
</evidence>
<dbReference type="InterPro" id="IPR050173">
    <property type="entry name" value="ABC_transporter_C-like"/>
</dbReference>
<dbReference type="InterPro" id="IPR003593">
    <property type="entry name" value="AAA+_ATPase"/>
</dbReference>
<dbReference type="CDD" id="cd18606">
    <property type="entry name" value="ABC_6TM_YOR1_D2_like"/>
    <property type="match status" value="1"/>
</dbReference>
<dbReference type="SUPFAM" id="SSF52540">
    <property type="entry name" value="P-loop containing nucleoside triphosphate hydrolases"/>
    <property type="match status" value="2"/>
</dbReference>
<feature type="transmembrane region" description="Helical" evidence="9">
    <location>
        <begin position="167"/>
        <end position="189"/>
    </location>
</feature>
<evidence type="ECO:0000259" key="10">
    <source>
        <dbReference type="PROSITE" id="PS50893"/>
    </source>
</evidence>
<evidence type="ECO:0000313" key="13">
    <source>
        <dbReference type="Proteomes" id="UP001378960"/>
    </source>
</evidence>
<dbReference type="GO" id="GO:0008559">
    <property type="term" value="F:ABC-type xenobiotic transporter activity"/>
    <property type="evidence" value="ECO:0007669"/>
    <property type="project" value="TreeGrafter"/>
</dbReference>
<dbReference type="CDD" id="cd18597">
    <property type="entry name" value="ABC_6TM_YOR1_D1_like"/>
    <property type="match status" value="1"/>
</dbReference>